<dbReference type="HOGENOM" id="CLU_109792_1_0_10"/>
<dbReference type="AlphaFoldDB" id="L1NHM9"/>
<gene>
    <name evidence="2" type="ORF">HMPREF9134_00264</name>
</gene>
<dbReference type="STRING" id="1127696.HMPREF9134_00264"/>
<evidence type="ECO:0000256" key="1">
    <source>
        <dbReference type="SAM" id="MobiDB-lite"/>
    </source>
</evidence>
<feature type="region of interest" description="Disordered" evidence="1">
    <location>
        <begin position="97"/>
        <end position="133"/>
    </location>
</feature>
<evidence type="ECO:0008006" key="4">
    <source>
        <dbReference type="Google" id="ProtNLM"/>
    </source>
</evidence>
<dbReference type="Proteomes" id="UP000010408">
    <property type="component" value="Unassembled WGS sequence"/>
</dbReference>
<proteinExistence type="predicted"/>
<dbReference type="EMBL" id="AMEQ01000011">
    <property type="protein sequence ID" value="EKY02722.1"/>
    <property type="molecule type" value="Genomic_DNA"/>
</dbReference>
<feature type="compositionally biased region" description="Low complexity" evidence="1">
    <location>
        <begin position="116"/>
        <end position="133"/>
    </location>
</feature>
<dbReference type="Pfam" id="PF11325">
    <property type="entry name" value="DUF3127"/>
    <property type="match status" value="1"/>
</dbReference>
<accession>L1NHM9</accession>
<protein>
    <recommendedName>
        <fullName evidence="4">DUF3127 domain-containing protein</fullName>
    </recommendedName>
</protein>
<organism evidence="2 3">
    <name type="scientific">Porphyromonas catoniae F0037</name>
    <dbReference type="NCBI Taxonomy" id="1127696"/>
    <lineage>
        <taxon>Bacteria</taxon>
        <taxon>Pseudomonadati</taxon>
        <taxon>Bacteroidota</taxon>
        <taxon>Bacteroidia</taxon>
        <taxon>Bacteroidales</taxon>
        <taxon>Porphyromonadaceae</taxon>
        <taxon>Porphyromonas</taxon>
    </lineage>
</organism>
<reference evidence="2 3" key="1">
    <citation type="submission" date="2012-05" db="EMBL/GenBank/DDBJ databases">
        <authorList>
            <person name="Weinstock G."/>
            <person name="Sodergren E."/>
            <person name="Lobos E.A."/>
            <person name="Fulton L."/>
            <person name="Fulton R."/>
            <person name="Courtney L."/>
            <person name="Fronick C."/>
            <person name="O'Laughlin M."/>
            <person name="Godfrey J."/>
            <person name="Wilson R.M."/>
            <person name="Miner T."/>
            <person name="Farmer C."/>
            <person name="Delehaunty K."/>
            <person name="Cordes M."/>
            <person name="Minx P."/>
            <person name="Tomlinson C."/>
            <person name="Chen J."/>
            <person name="Wollam A."/>
            <person name="Pepin K.H."/>
            <person name="Bhonagiri V."/>
            <person name="Zhang X."/>
            <person name="Suruliraj S."/>
            <person name="Warren W."/>
            <person name="Mitreva M."/>
            <person name="Mardis E.R."/>
            <person name="Wilson R.K."/>
        </authorList>
    </citation>
    <scope>NUCLEOTIDE SEQUENCE [LARGE SCALE GENOMIC DNA]</scope>
    <source>
        <strain evidence="2 3">F0037</strain>
    </source>
</reference>
<dbReference type="eggNOG" id="ENOG5032SXV">
    <property type="taxonomic scope" value="Bacteria"/>
</dbReference>
<evidence type="ECO:0000313" key="3">
    <source>
        <dbReference type="Proteomes" id="UP000010408"/>
    </source>
</evidence>
<name>L1NHM9_9PORP</name>
<feature type="compositionally biased region" description="Pro residues" evidence="1">
    <location>
        <begin position="106"/>
        <end position="115"/>
    </location>
</feature>
<dbReference type="InterPro" id="IPR021474">
    <property type="entry name" value="DUF3127"/>
</dbReference>
<comment type="caution">
    <text evidence="2">The sequence shown here is derived from an EMBL/GenBank/DDBJ whole genome shotgun (WGS) entry which is preliminary data.</text>
</comment>
<dbReference type="RefSeq" id="WP_005468403.1">
    <property type="nucleotide sequence ID" value="NZ_KB291042.1"/>
</dbReference>
<sequence>MELIGKIIQVLPLQEGVSKAGNAWKKQEYILETLGTQYPRKVCFNLFGDNVDKFPMQVGQDVTVSIDLESREFNGRWYTDVRAWNVLNGVQLAGAPAPGFATAPTQPTPATPPAQPAQASPVAAPTAADDLPF</sequence>
<evidence type="ECO:0000313" key="2">
    <source>
        <dbReference type="EMBL" id="EKY02722.1"/>
    </source>
</evidence>
<dbReference type="PATRIC" id="fig|1127696.3.peg.217"/>